<evidence type="ECO:0000313" key="3">
    <source>
        <dbReference type="Proteomes" id="UP001147653"/>
    </source>
</evidence>
<dbReference type="Proteomes" id="UP001147653">
    <property type="component" value="Unassembled WGS sequence"/>
</dbReference>
<feature type="domain" description="THIF-type NAD/FAD binding fold" evidence="1">
    <location>
        <begin position="109"/>
        <end position="357"/>
    </location>
</feature>
<keyword evidence="3" id="KW-1185">Reference proteome</keyword>
<gene>
    <name evidence="2" type="ORF">OJ997_27010</name>
</gene>
<dbReference type="Pfam" id="PF00899">
    <property type="entry name" value="ThiF"/>
    <property type="match status" value="1"/>
</dbReference>
<dbReference type="InterPro" id="IPR022291">
    <property type="entry name" value="Bacteriocin_synth_cyclodeHase"/>
</dbReference>
<dbReference type="EMBL" id="JAPDDP010000065">
    <property type="protein sequence ID" value="MDA0183987.1"/>
    <property type="molecule type" value="Genomic_DNA"/>
</dbReference>
<reference evidence="2" key="1">
    <citation type="submission" date="2022-10" db="EMBL/GenBank/DDBJ databases">
        <title>The WGS of Solirubrobacter phytolaccae KCTC 29190.</title>
        <authorList>
            <person name="Jiang Z."/>
        </authorList>
    </citation>
    <scope>NUCLEOTIDE SEQUENCE</scope>
    <source>
        <strain evidence="2">KCTC 29190</strain>
    </source>
</reference>
<dbReference type="SUPFAM" id="SSF69572">
    <property type="entry name" value="Activating enzymes of the ubiquitin-like proteins"/>
    <property type="match status" value="1"/>
</dbReference>
<accession>A0A9X3NM76</accession>
<dbReference type="InterPro" id="IPR000594">
    <property type="entry name" value="ThiF_NAD_FAD-bd"/>
</dbReference>
<dbReference type="GO" id="GO:0008641">
    <property type="term" value="F:ubiquitin-like modifier activating enzyme activity"/>
    <property type="evidence" value="ECO:0007669"/>
    <property type="project" value="InterPro"/>
</dbReference>
<dbReference type="AlphaFoldDB" id="A0A9X3NM76"/>
<dbReference type="RefSeq" id="WP_270028401.1">
    <property type="nucleotide sequence ID" value="NZ_JAPDDP010000065.1"/>
</dbReference>
<name>A0A9X3NM76_9ACTN</name>
<evidence type="ECO:0000259" key="1">
    <source>
        <dbReference type="Pfam" id="PF00899"/>
    </source>
</evidence>
<dbReference type="NCBIfam" id="TIGR03882">
    <property type="entry name" value="cyclo_dehyd_2"/>
    <property type="match status" value="1"/>
</dbReference>
<proteinExistence type="predicted"/>
<evidence type="ECO:0000313" key="2">
    <source>
        <dbReference type="EMBL" id="MDA0183987.1"/>
    </source>
</evidence>
<dbReference type="InterPro" id="IPR035985">
    <property type="entry name" value="Ubiquitin-activating_enz"/>
</dbReference>
<protein>
    <submittedName>
        <fullName evidence="2">TOMM leader peptide-binding protein</fullName>
    </submittedName>
</protein>
<dbReference type="Gene3D" id="3.40.50.720">
    <property type="entry name" value="NAD(P)-binding Rossmann-like Domain"/>
    <property type="match status" value="1"/>
</dbReference>
<comment type="caution">
    <text evidence="2">The sequence shown here is derived from an EMBL/GenBank/DDBJ whole genome shotgun (WGS) entry which is preliminary data.</text>
</comment>
<dbReference type="Gene3D" id="3.90.930.60">
    <property type="match status" value="1"/>
</dbReference>
<organism evidence="2 3">
    <name type="scientific">Solirubrobacter phytolaccae</name>
    <dbReference type="NCBI Taxonomy" id="1404360"/>
    <lineage>
        <taxon>Bacteria</taxon>
        <taxon>Bacillati</taxon>
        <taxon>Actinomycetota</taxon>
        <taxon>Thermoleophilia</taxon>
        <taxon>Solirubrobacterales</taxon>
        <taxon>Solirubrobacteraceae</taxon>
        <taxon>Solirubrobacter</taxon>
    </lineage>
</organism>
<sequence length="362" mass="38722">MQRLLLPSHVSVWFDPPDEDGDEALHIVSERRSLTLKGLGFRELCERVVPLLDGTRSLDDIQAQASDVIDAEDLAETLDLLLAQGVVVEAPDEPGPERRLPQRNLFSDLAPGEDLQRRLATATVTVIGLGGAGPAAVLALAAAGVGTLRCHDALAVTPADTYFSPFLGVEAVGASRAQRVAAQARAAAPDCEVLALDTPLEDDEDVRRAIAGSDYVLCCLDAGQLNLAYKVNRACLALHVRWIACALSGAEVIVGPAIDPGRSACFMCYRMRAVACAGNPEHAFVHERRLDRRRSDDSDRRENLVFGAGIAANLAGNEVLNDLSGLAAPALVGRILTIRLTDLAIERHAVLRKPDCPACHDR</sequence>